<evidence type="ECO:0000256" key="2">
    <source>
        <dbReference type="ARBA" id="ARBA00022737"/>
    </source>
</evidence>
<dbReference type="InterPro" id="IPR013783">
    <property type="entry name" value="Ig-like_fold"/>
</dbReference>
<evidence type="ECO:0000313" key="6">
    <source>
        <dbReference type="RefSeq" id="XP_018017643.2"/>
    </source>
</evidence>
<dbReference type="PANTHER" id="PTHR38537:SF8">
    <property type="entry name" value="FILAMIN-A"/>
    <property type="match status" value="1"/>
</dbReference>
<sequence>MDGHQKSSSPLHLSNASCEFSTSQVSLSHGTISKNRNIRNKLIEKSLRESDPMDKNEATSSQSVNELTSTRQQETESDGIISYGQGLFNSTRFSLPENPINRLEKASSKSNEIKVTSLDLRKCGQQLSAAGREDQANDPSELVCTHSSKELIETASRNNLVPRTFVRRQPSITIPKGTVWQGTSLWKRREMNASDPVLDEKASAPDLQIRVNLKKPGDDNSMVKALAPISVSDAEDAPTRNAYYQEELRQFNNEALDETSTSRQNKMADARYEPRKLEQNPTKTLVNEKKVYWDNFLSKEIHPENYADNVEIRAPCVFGKHQYEEVDDSRWYEEPSLPKVRRNISISIKSGTVRHLINVYRSTGNGTSSDNLKSSNRGIQLRDKKKHEKSSGKIGKPAKRQLSVAIKSGIVRETSKQYEKGSNATRRNAALPVANHSPELAESLYSIKEVYAVVDPMIAYHCTQNRRVNLSNSDENDGITRGTVSKNCREFESAFNLADEAMKYNPRSTKTNAYYSDTTEDDLAFLSFKDRLGKYEDQNLKKSWTNENRLHHPKTKSSVYVIHDTIDGQVILQNPSEFQTSSDSYLGQASQINSSSADGQCIGKPHNFERFDREQNSLTDKGKTAKKFDPLEEDKRLDRNYNRSIKESLQSVAVTTVGSTSLPPFTGSKYDEEDRTSMETEEVTKITSCASSEAVTWDTIACKSSSRECTTNAESKEDCRKYSSSFHPASTIEKSASRNDSIQLNFKETFQTEEPISLTIFNDSRYKLNLTEDTNTYIMNEDNFGNCKAGDNCPKTEQNSAEIAPMLEKIAIYDIYSKDSDMFNSNTSPQNESKYDLNSTEIIPDDRSDIRNDSIVFGLNDSSSMPNNSPLKINHIDGQIKKSSSDIKVESLETKDGSLKTINRKWRVREDSLEASDNTSDVFTSSLVKADYGKTNDSMAPNVATDVREENSTSNELSGGAESAGTLDTGAPNEENIIKLNEEAEAFPLEWDSCQANKVRAYGGGLMRGVVGEENVFELDTSQAEYGELGVHVVGPHQDAVTSTAIFATDETADTLQVRYTVSVAGLYTIHLTWDERNISGSPYLATVRERDWTAQSS</sequence>
<dbReference type="OrthoDB" id="6480301at2759"/>
<evidence type="ECO:0000256" key="1">
    <source>
        <dbReference type="ARBA" id="ARBA00009238"/>
    </source>
</evidence>
<dbReference type="PROSITE" id="PS50194">
    <property type="entry name" value="FILAMIN_REPEAT"/>
    <property type="match status" value="1"/>
</dbReference>
<gene>
    <name evidence="6" type="primary">LOC108674220</name>
</gene>
<proteinExistence type="inferred from homology"/>
<keyword evidence="5" id="KW-1185">Reference proteome</keyword>
<dbReference type="GeneID" id="108674220"/>
<protein>
    <submittedName>
        <fullName evidence="6">Uncharacterized protein LOC108674220</fullName>
    </submittedName>
</protein>
<dbReference type="AlphaFoldDB" id="A0A8B7NV70"/>
<keyword evidence="2" id="KW-0677">Repeat</keyword>
<name>A0A8B7NV70_HYAAZ</name>
<feature type="repeat" description="Filamin" evidence="3">
    <location>
        <begin position="991"/>
        <end position="1088"/>
    </location>
</feature>
<dbReference type="Proteomes" id="UP000694843">
    <property type="component" value="Unplaced"/>
</dbReference>
<accession>A0A8B7NV70</accession>
<dbReference type="SUPFAM" id="SSF81296">
    <property type="entry name" value="E set domains"/>
    <property type="match status" value="1"/>
</dbReference>
<evidence type="ECO:0000256" key="4">
    <source>
        <dbReference type="SAM" id="MobiDB-lite"/>
    </source>
</evidence>
<dbReference type="SMART" id="SM00557">
    <property type="entry name" value="IG_FLMN"/>
    <property type="match status" value="1"/>
</dbReference>
<feature type="compositionally biased region" description="Basic and acidic residues" evidence="4">
    <location>
        <begin position="44"/>
        <end position="57"/>
    </location>
</feature>
<evidence type="ECO:0000256" key="3">
    <source>
        <dbReference type="PROSITE-ProRule" id="PRU00087"/>
    </source>
</evidence>
<comment type="similarity">
    <text evidence="1">Belongs to the filamin family.</text>
</comment>
<feature type="region of interest" description="Disordered" evidence="4">
    <location>
        <begin position="936"/>
        <end position="972"/>
    </location>
</feature>
<dbReference type="GO" id="GO:0030036">
    <property type="term" value="P:actin cytoskeleton organization"/>
    <property type="evidence" value="ECO:0007669"/>
    <property type="project" value="InterPro"/>
</dbReference>
<feature type="compositionally biased region" description="Polar residues" evidence="4">
    <location>
        <begin position="362"/>
        <end position="378"/>
    </location>
</feature>
<reference evidence="6" key="1">
    <citation type="submission" date="2025-08" db="UniProtKB">
        <authorList>
            <consortium name="RefSeq"/>
        </authorList>
    </citation>
    <scope>IDENTIFICATION</scope>
    <source>
        <tissue evidence="6">Whole organism</tissue>
    </source>
</reference>
<dbReference type="InterPro" id="IPR014756">
    <property type="entry name" value="Ig_E-set"/>
</dbReference>
<dbReference type="InterPro" id="IPR001298">
    <property type="entry name" value="Filamin/ABP280_rpt"/>
</dbReference>
<dbReference type="InterPro" id="IPR017868">
    <property type="entry name" value="Filamin/ABP280_repeat-like"/>
</dbReference>
<feature type="region of interest" description="Disordered" evidence="4">
    <location>
        <begin position="44"/>
        <end position="78"/>
    </location>
</feature>
<evidence type="ECO:0000313" key="5">
    <source>
        <dbReference type="Proteomes" id="UP000694843"/>
    </source>
</evidence>
<organism evidence="5 6">
    <name type="scientific">Hyalella azteca</name>
    <name type="common">Amphipod</name>
    <dbReference type="NCBI Taxonomy" id="294128"/>
    <lineage>
        <taxon>Eukaryota</taxon>
        <taxon>Metazoa</taxon>
        <taxon>Ecdysozoa</taxon>
        <taxon>Arthropoda</taxon>
        <taxon>Crustacea</taxon>
        <taxon>Multicrustacea</taxon>
        <taxon>Malacostraca</taxon>
        <taxon>Eumalacostraca</taxon>
        <taxon>Peracarida</taxon>
        <taxon>Amphipoda</taxon>
        <taxon>Senticaudata</taxon>
        <taxon>Talitrida</taxon>
        <taxon>Talitroidea</taxon>
        <taxon>Hyalellidae</taxon>
        <taxon>Hyalella</taxon>
    </lineage>
</organism>
<dbReference type="InterPro" id="IPR044801">
    <property type="entry name" value="Filamin"/>
</dbReference>
<dbReference type="KEGG" id="hazt:108674220"/>
<dbReference type="PANTHER" id="PTHR38537">
    <property type="entry name" value="JITTERBUG, ISOFORM N"/>
    <property type="match status" value="1"/>
</dbReference>
<feature type="compositionally biased region" description="Polar residues" evidence="4">
    <location>
        <begin position="58"/>
        <end position="72"/>
    </location>
</feature>
<dbReference type="Pfam" id="PF00630">
    <property type="entry name" value="Filamin"/>
    <property type="match status" value="1"/>
</dbReference>
<feature type="region of interest" description="Disordered" evidence="4">
    <location>
        <begin position="362"/>
        <end position="398"/>
    </location>
</feature>
<dbReference type="RefSeq" id="XP_018017643.2">
    <property type="nucleotide sequence ID" value="XM_018162154.2"/>
</dbReference>
<dbReference type="Gene3D" id="2.60.40.10">
    <property type="entry name" value="Immunoglobulins"/>
    <property type="match status" value="1"/>
</dbReference>
<dbReference type="GO" id="GO:0051015">
    <property type="term" value="F:actin filament binding"/>
    <property type="evidence" value="ECO:0007669"/>
    <property type="project" value="InterPro"/>
</dbReference>